<evidence type="ECO:0000313" key="6">
    <source>
        <dbReference type="Proteomes" id="UP001516588"/>
    </source>
</evidence>
<dbReference type="PANTHER" id="PTHR43046">
    <property type="entry name" value="GDP-MANNOSE MANNOSYL HYDROLASE"/>
    <property type="match status" value="1"/>
</dbReference>
<accession>A0ABR9QV90</accession>
<dbReference type="PROSITE" id="PS00893">
    <property type="entry name" value="NUDIX_BOX"/>
    <property type="match status" value="1"/>
</dbReference>
<comment type="cofactor">
    <cofactor evidence="1">
        <name>Mg(2+)</name>
        <dbReference type="ChEBI" id="CHEBI:18420"/>
    </cofactor>
</comment>
<organism evidence="5 6">
    <name type="scientific">Gallibacter intestinalis</name>
    <dbReference type="NCBI Taxonomy" id="2779356"/>
    <lineage>
        <taxon>Bacteria</taxon>
        <taxon>Bacillati</taxon>
        <taxon>Bacillota</taxon>
        <taxon>Clostridia</taxon>
        <taxon>Eubacteriales</taxon>
        <taxon>Eubacteriaceae</taxon>
        <taxon>Gallibacter</taxon>
    </lineage>
</organism>
<keyword evidence="2 3" id="KW-0378">Hydrolase</keyword>
<comment type="caution">
    <text evidence="5">The sequence shown here is derived from an EMBL/GenBank/DDBJ whole genome shotgun (WGS) entry which is preliminary data.</text>
</comment>
<evidence type="ECO:0000259" key="4">
    <source>
        <dbReference type="PROSITE" id="PS51462"/>
    </source>
</evidence>
<dbReference type="PANTHER" id="PTHR43046:SF14">
    <property type="entry name" value="MUTT_NUDIX FAMILY PROTEIN"/>
    <property type="match status" value="1"/>
</dbReference>
<dbReference type="PROSITE" id="PS51462">
    <property type="entry name" value="NUDIX"/>
    <property type="match status" value="1"/>
</dbReference>
<dbReference type="RefSeq" id="WP_226384458.1">
    <property type="nucleotide sequence ID" value="NZ_JADCKA010000001.1"/>
</dbReference>
<feature type="domain" description="Nudix hydrolase" evidence="4">
    <location>
        <begin position="2"/>
        <end position="147"/>
    </location>
</feature>
<evidence type="ECO:0000256" key="3">
    <source>
        <dbReference type="RuleBase" id="RU003476"/>
    </source>
</evidence>
<dbReference type="Proteomes" id="UP001516588">
    <property type="component" value="Unassembled WGS sequence"/>
</dbReference>
<reference evidence="5 6" key="1">
    <citation type="submission" date="2020-10" db="EMBL/GenBank/DDBJ databases">
        <title>ChiBAC.</title>
        <authorList>
            <person name="Zenner C."/>
            <person name="Hitch T.C.A."/>
            <person name="Clavel T."/>
        </authorList>
    </citation>
    <scope>NUCLEOTIDE SEQUENCE [LARGE SCALE GENOMIC DNA]</scope>
    <source>
        <strain evidence="5 6">DSM 108706</strain>
    </source>
</reference>
<sequence length="160" mass="18680">MSVRSTCKAIVIHEGKVLLNRCHDAHNGEYYSLPGGGQETEEFLEEAIIREVREETGYTVIPEMFVGIGEEICDDPVVHEKWPDYIHKMYHIYRCSLDTDVPRIEPTEVDDMQDDCQWVDLERIHEVALLPQMVKDKWDEMVKGQHPVFLDSVRLEYHHG</sequence>
<dbReference type="InterPro" id="IPR015797">
    <property type="entry name" value="NUDIX_hydrolase-like_dom_sf"/>
</dbReference>
<dbReference type="SUPFAM" id="SSF55811">
    <property type="entry name" value="Nudix"/>
    <property type="match status" value="1"/>
</dbReference>
<gene>
    <name evidence="5" type="ORF">INF20_00610</name>
</gene>
<keyword evidence="6" id="KW-1185">Reference proteome</keyword>
<protein>
    <submittedName>
        <fullName evidence="5">NUDIX domain-containing protein</fullName>
    </submittedName>
</protein>
<dbReference type="EMBL" id="JADCKA010000001">
    <property type="protein sequence ID" value="MBE5034791.1"/>
    <property type="molecule type" value="Genomic_DNA"/>
</dbReference>
<dbReference type="PRINTS" id="PR00502">
    <property type="entry name" value="NUDIXFAMILY"/>
</dbReference>
<evidence type="ECO:0000256" key="2">
    <source>
        <dbReference type="ARBA" id="ARBA00022801"/>
    </source>
</evidence>
<comment type="similarity">
    <text evidence="3">Belongs to the Nudix hydrolase family.</text>
</comment>
<dbReference type="Pfam" id="PF00293">
    <property type="entry name" value="NUDIX"/>
    <property type="match status" value="1"/>
</dbReference>
<proteinExistence type="inferred from homology"/>
<dbReference type="Gene3D" id="3.90.79.10">
    <property type="entry name" value="Nucleoside Triphosphate Pyrophosphohydrolase"/>
    <property type="match status" value="1"/>
</dbReference>
<evidence type="ECO:0000313" key="5">
    <source>
        <dbReference type="EMBL" id="MBE5034791.1"/>
    </source>
</evidence>
<name>A0ABR9QV90_9FIRM</name>
<dbReference type="InterPro" id="IPR020084">
    <property type="entry name" value="NUDIX_hydrolase_CS"/>
</dbReference>
<evidence type="ECO:0000256" key="1">
    <source>
        <dbReference type="ARBA" id="ARBA00001946"/>
    </source>
</evidence>
<dbReference type="InterPro" id="IPR020476">
    <property type="entry name" value="Nudix_hydrolase"/>
</dbReference>
<dbReference type="InterPro" id="IPR000086">
    <property type="entry name" value="NUDIX_hydrolase_dom"/>
</dbReference>